<proteinExistence type="predicted"/>
<evidence type="ECO:0000313" key="4">
    <source>
        <dbReference type="Proteomes" id="UP000001544"/>
    </source>
</evidence>
<dbReference type="HOGENOM" id="CLU_021293_2_3_9"/>
<evidence type="ECO:0000259" key="1">
    <source>
        <dbReference type="Pfam" id="PF05598"/>
    </source>
</evidence>
<dbReference type="PANTHER" id="PTHR33408">
    <property type="entry name" value="TRANSPOSASE"/>
    <property type="match status" value="1"/>
</dbReference>
<reference evidence="3 4" key="1">
    <citation type="journal article" date="2011" name="Environ. Microbiol.">
        <title>Genome of alkaliphilic Bacillus pseudofirmus OF4 reveals adaptations that support the ability to grow in an external pH range from 7.5 to 11.4.</title>
        <authorList>
            <person name="Janto B."/>
            <person name="Ahmed A."/>
            <person name="Ito M."/>
            <person name="Liu J."/>
            <person name="Hicks D.B."/>
            <person name="Pagni S."/>
            <person name="Fackelmayer O.J."/>
            <person name="Smith T.A."/>
            <person name="Earl J."/>
            <person name="Elbourne L.D."/>
            <person name="Hassan K."/>
            <person name="Paulsen I.T."/>
            <person name="Kolsto A.B."/>
            <person name="Tourasse N.J."/>
            <person name="Ehrlich G.D."/>
            <person name="Boissy R."/>
            <person name="Ivey D.M."/>
            <person name="Li G."/>
            <person name="Xue Y."/>
            <person name="Ma Y."/>
            <person name="Hu F.Z."/>
            <person name="Krulwich T.A."/>
        </authorList>
    </citation>
    <scope>NUCLEOTIDE SEQUENCE [LARGE SCALE GENOMIC DNA]</scope>
    <source>
        <strain evidence="4">ATCC BAA-2126 / JCM 17055 / OF4</strain>
    </source>
</reference>
<feature type="domain" description="Transposase DDE" evidence="2">
    <location>
        <begin position="324"/>
        <end position="442"/>
    </location>
</feature>
<dbReference type="STRING" id="398511.BpOF4_10640"/>
<evidence type="ECO:0000313" key="3">
    <source>
        <dbReference type="EMBL" id="ADC50181.1"/>
    </source>
</evidence>
<sequence>MLRPIREKQIELEIVSIDQLVPEDHLLRKIDASIDFNFIYDRVKSFYSQDNGRPPIDPVMLFKMMLVGYLFGIRSERQLEKEIQTNVAYRWFLGLNLTDSVPHHSTISFNRHKRFKGTKIFQNIFDEVVLLAMEHRMVGGRLLFTDSTHLKANANKRKFVKETVQVDTREYIEELNQAIEDDRKAHGKKPLPKKEKEVEEKEIKVSTTDKDSGYMFRDGKPEGFFYLDHRTTDHKYNIITDVYVTPGNVHDSRPYLERLDRQCTRFDFKLEAVGLDAGYLTMPICHGLDQRGIMGVIAHRRFSTVKGLLPKWKFTFDHVTDTYTCPQSQILTYSTTNREGYRQYHSNPEICKDCPLLSQCTKSKSHKKVITRHVWEDKKEKVRENRLSPEGKTIYKMRKETIERSFADSKQLHGLRYCRLRSLEGASEQALMTAIAQNIKKIANHLTRG</sequence>
<dbReference type="RefSeq" id="WP_012957547.1">
    <property type="nucleotide sequence ID" value="NC_013791.2"/>
</dbReference>
<dbReference type="eggNOG" id="COG3039">
    <property type="taxonomic scope" value="Bacteria"/>
</dbReference>
<dbReference type="InterPro" id="IPR008490">
    <property type="entry name" value="Transposase_InsH_N"/>
</dbReference>
<protein>
    <submittedName>
        <fullName evidence="3">ISBma2, transposase</fullName>
    </submittedName>
</protein>
<dbReference type="Pfam" id="PF05598">
    <property type="entry name" value="DUF772"/>
    <property type="match status" value="1"/>
</dbReference>
<dbReference type="KEGG" id="bpf:BpOF4_10640"/>
<gene>
    <name evidence="3" type="ordered locus">BpOF4_10640</name>
</gene>
<dbReference type="InterPro" id="IPR047629">
    <property type="entry name" value="IS1182_transpos"/>
</dbReference>
<accession>D3FUL1</accession>
<dbReference type="EMBL" id="CP001878">
    <property type="protein sequence ID" value="ADC50181.1"/>
    <property type="molecule type" value="Genomic_DNA"/>
</dbReference>
<dbReference type="Proteomes" id="UP000001544">
    <property type="component" value="Chromosome"/>
</dbReference>
<name>D3FUL1_ALKPO</name>
<keyword evidence="4" id="KW-1185">Reference proteome</keyword>
<evidence type="ECO:0000259" key="2">
    <source>
        <dbReference type="Pfam" id="PF13751"/>
    </source>
</evidence>
<organism evidence="3 4">
    <name type="scientific">Alkalihalophilus pseudofirmus (strain ATCC BAA-2126 / JCM 17055 / OF4)</name>
    <name type="common">Bacillus pseudofirmus</name>
    <dbReference type="NCBI Taxonomy" id="398511"/>
    <lineage>
        <taxon>Bacteria</taxon>
        <taxon>Bacillati</taxon>
        <taxon>Bacillota</taxon>
        <taxon>Bacilli</taxon>
        <taxon>Bacillales</taxon>
        <taxon>Bacillaceae</taxon>
        <taxon>Alkalihalophilus</taxon>
    </lineage>
</organism>
<dbReference type="PANTHER" id="PTHR33408:SF2">
    <property type="entry name" value="TRANSPOSASE DDE DOMAIN-CONTAINING PROTEIN"/>
    <property type="match status" value="1"/>
</dbReference>
<feature type="domain" description="Transposase InsH N-terminal" evidence="1">
    <location>
        <begin position="16"/>
        <end position="113"/>
    </location>
</feature>
<dbReference type="InterPro" id="IPR025668">
    <property type="entry name" value="Tnp_DDE_dom"/>
</dbReference>
<dbReference type="AlphaFoldDB" id="D3FUL1"/>
<dbReference type="Pfam" id="PF13751">
    <property type="entry name" value="DDE_Tnp_1_6"/>
    <property type="match status" value="1"/>
</dbReference>
<dbReference type="NCBIfam" id="NF033551">
    <property type="entry name" value="transpos_IS1182"/>
    <property type="match status" value="1"/>
</dbReference>